<evidence type="ECO:0000256" key="1">
    <source>
        <dbReference type="ARBA" id="ARBA00022737"/>
    </source>
</evidence>
<keyword evidence="3" id="KW-1185">Reference proteome</keyword>
<dbReference type="PANTHER" id="PTHR43215">
    <property type="entry name" value="RADIAL SPOKE HEAD 1 HOMOLOG"/>
    <property type="match status" value="1"/>
</dbReference>
<evidence type="ECO:0000313" key="3">
    <source>
        <dbReference type="Proteomes" id="UP000002630"/>
    </source>
</evidence>
<dbReference type="SMART" id="SM00698">
    <property type="entry name" value="MORN"/>
    <property type="match status" value="4"/>
</dbReference>
<gene>
    <name evidence="2" type="ORF">Esi_0126_0042</name>
</gene>
<evidence type="ECO:0000313" key="2">
    <source>
        <dbReference type="EMBL" id="CBN78497.1"/>
    </source>
</evidence>
<dbReference type="Gene3D" id="2.20.110.10">
    <property type="entry name" value="Histone H3 K4-specific methyltransferase SET7/9 N-terminal domain"/>
    <property type="match status" value="1"/>
</dbReference>
<dbReference type="STRING" id="2880.D8LDU0"/>
<protein>
    <submittedName>
        <fullName evidence="2">Radial spoke protein 10</fullName>
    </submittedName>
</protein>
<dbReference type="InParanoid" id="D8LDU0"/>
<organism evidence="2 3">
    <name type="scientific">Ectocarpus siliculosus</name>
    <name type="common">Brown alga</name>
    <name type="synonym">Conferva siliculosa</name>
    <dbReference type="NCBI Taxonomy" id="2880"/>
    <lineage>
        <taxon>Eukaryota</taxon>
        <taxon>Sar</taxon>
        <taxon>Stramenopiles</taxon>
        <taxon>Ochrophyta</taxon>
        <taxon>PX clade</taxon>
        <taxon>Phaeophyceae</taxon>
        <taxon>Ectocarpales</taxon>
        <taxon>Ectocarpaceae</taxon>
        <taxon>Ectocarpus</taxon>
    </lineage>
</organism>
<dbReference type="eggNOG" id="KOG0229">
    <property type="taxonomic scope" value="Eukaryota"/>
</dbReference>
<accession>D8LDU0</accession>
<proteinExistence type="predicted"/>
<dbReference type="Pfam" id="PF02493">
    <property type="entry name" value="MORN"/>
    <property type="match status" value="5"/>
</dbReference>
<dbReference type="PANTHER" id="PTHR43215:SF14">
    <property type="entry name" value="RADIAL SPOKE HEAD 1 HOMOLOG"/>
    <property type="match status" value="1"/>
</dbReference>
<dbReference type="AlphaFoldDB" id="D8LDU0"/>
<dbReference type="InterPro" id="IPR003409">
    <property type="entry name" value="MORN"/>
</dbReference>
<dbReference type="OMA" id="DIYQGQY"/>
<dbReference type="OrthoDB" id="270720at2759"/>
<keyword evidence="1" id="KW-0677">Repeat</keyword>
<dbReference type="EMBL" id="FN649731">
    <property type="protein sequence ID" value="CBN78497.1"/>
    <property type="molecule type" value="Genomic_DNA"/>
</dbReference>
<sequence length="224" mass="24546">MGDEEVEYKAEYLDTAEDAEPEVANWLPRPGKAKVTYAEGSSFEGVFNGERIKDGPGKYTWMKPAEEDGEDPQVHATYEGNYTDGKKAGTGKMTYPNGDEYTGEWKDNAMEGEGTYVYKATGDIYSGTWVANKKSGQGMYQFGADDSTMHGTWVDGTITEGTWVFKDGTVYTGRFEGGRPKGEGTFAFPSGISQQGFYEAVVAEDADEEEPPALLWRGQSVVTC</sequence>
<dbReference type="EMBL" id="FN647912">
    <property type="protein sequence ID" value="CBN78497.1"/>
    <property type="molecule type" value="Genomic_DNA"/>
</dbReference>
<dbReference type="SUPFAM" id="SSF82185">
    <property type="entry name" value="Histone H3 K4-specific methyltransferase SET7/9 N-terminal domain"/>
    <property type="match status" value="2"/>
</dbReference>
<reference evidence="2 3" key="1">
    <citation type="journal article" date="2010" name="Nature">
        <title>The Ectocarpus genome and the independent evolution of multicellularity in brown algae.</title>
        <authorList>
            <person name="Cock J.M."/>
            <person name="Sterck L."/>
            <person name="Rouze P."/>
            <person name="Scornet D."/>
            <person name="Allen A.E."/>
            <person name="Amoutzias G."/>
            <person name="Anthouard V."/>
            <person name="Artiguenave F."/>
            <person name="Aury J.M."/>
            <person name="Badger J.H."/>
            <person name="Beszteri B."/>
            <person name="Billiau K."/>
            <person name="Bonnet E."/>
            <person name="Bothwell J.H."/>
            <person name="Bowler C."/>
            <person name="Boyen C."/>
            <person name="Brownlee C."/>
            <person name="Carrano C.J."/>
            <person name="Charrier B."/>
            <person name="Cho G.Y."/>
            <person name="Coelho S.M."/>
            <person name="Collen J."/>
            <person name="Corre E."/>
            <person name="Da Silva C."/>
            <person name="Delage L."/>
            <person name="Delaroque N."/>
            <person name="Dittami S.M."/>
            <person name="Doulbeau S."/>
            <person name="Elias M."/>
            <person name="Farnham G."/>
            <person name="Gachon C.M."/>
            <person name="Gschloessl B."/>
            <person name="Heesch S."/>
            <person name="Jabbari K."/>
            <person name="Jubin C."/>
            <person name="Kawai H."/>
            <person name="Kimura K."/>
            <person name="Kloareg B."/>
            <person name="Kupper F.C."/>
            <person name="Lang D."/>
            <person name="Le Bail A."/>
            <person name="Leblanc C."/>
            <person name="Lerouge P."/>
            <person name="Lohr M."/>
            <person name="Lopez P.J."/>
            <person name="Martens C."/>
            <person name="Maumus F."/>
            <person name="Michel G."/>
            <person name="Miranda-Saavedra D."/>
            <person name="Morales J."/>
            <person name="Moreau H."/>
            <person name="Motomura T."/>
            <person name="Nagasato C."/>
            <person name="Napoli C.A."/>
            <person name="Nelson D.R."/>
            <person name="Nyvall-Collen P."/>
            <person name="Peters A.F."/>
            <person name="Pommier C."/>
            <person name="Potin P."/>
            <person name="Poulain J."/>
            <person name="Quesneville H."/>
            <person name="Read B."/>
            <person name="Rensing S.A."/>
            <person name="Ritter A."/>
            <person name="Rousvoal S."/>
            <person name="Samanta M."/>
            <person name="Samson G."/>
            <person name="Schroeder D.C."/>
            <person name="Segurens B."/>
            <person name="Strittmatter M."/>
            <person name="Tonon T."/>
            <person name="Tregear J.W."/>
            <person name="Valentin K."/>
            <person name="von Dassow P."/>
            <person name="Yamagishi T."/>
            <person name="Van de Peer Y."/>
            <person name="Wincker P."/>
        </authorList>
    </citation>
    <scope>NUCLEOTIDE SEQUENCE [LARGE SCALE GENOMIC DNA]</scope>
    <source>
        <strain evidence="3">Ec32 / CCAP1310/4</strain>
    </source>
</reference>
<name>D8LDU0_ECTSI</name>
<dbReference type="Proteomes" id="UP000002630">
    <property type="component" value="Linkage Group LG06"/>
</dbReference>